<comment type="catalytic activity">
    <reaction evidence="9">
        <text>L-aspartate + O2 = iminosuccinate + H2O2</text>
        <dbReference type="Rhea" id="RHEA:25876"/>
        <dbReference type="ChEBI" id="CHEBI:15379"/>
        <dbReference type="ChEBI" id="CHEBI:16240"/>
        <dbReference type="ChEBI" id="CHEBI:29991"/>
        <dbReference type="ChEBI" id="CHEBI:77875"/>
        <dbReference type="EC" id="1.4.3.16"/>
    </reaction>
    <physiologicalReaction direction="left-to-right" evidence="9">
        <dbReference type="Rhea" id="RHEA:25877"/>
    </physiologicalReaction>
</comment>
<dbReference type="InterPro" id="IPR015939">
    <property type="entry name" value="Fum_Rdtase/Succ_DH_flav-like_C"/>
</dbReference>
<dbReference type="Pfam" id="PF02910">
    <property type="entry name" value="Succ_DH_flav_C"/>
    <property type="match status" value="1"/>
</dbReference>
<dbReference type="EMBL" id="CBLX010000013">
    <property type="protein sequence ID" value="CDG40029.1"/>
    <property type="molecule type" value="Genomic_DNA"/>
</dbReference>
<dbReference type="GO" id="GO:0009435">
    <property type="term" value="P:NAD+ biosynthetic process"/>
    <property type="evidence" value="ECO:0007669"/>
    <property type="project" value="UniProtKB-UniPathway"/>
</dbReference>
<evidence type="ECO:0000259" key="11">
    <source>
        <dbReference type="Pfam" id="PF02910"/>
    </source>
</evidence>
<dbReference type="UniPathway" id="UPA00253">
    <property type="reaction ID" value="UER00326"/>
</dbReference>
<dbReference type="EC" id="1.4.3.16" evidence="4"/>
<evidence type="ECO:0000256" key="4">
    <source>
        <dbReference type="ARBA" id="ARBA00012173"/>
    </source>
</evidence>
<feature type="domain" description="FAD-dependent oxidoreductase 2 FAD-binding" evidence="10">
    <location>
        <begin position="12"/>
        <end position="386"/>
    </location>
</feature>
<reference evidence="12 13" key="1">
    <citation type="journal article" date="2014" name="Genome Biol. Evol.">
        <title>Acetic acid bacteria genomes reveal functional traits for adaptation to life in insect guts.</title>
        <authorList>
            <person name="Chouaia B."/>
            <person name="Gaiarsa S."/>
            <person name="Crotti E."/>
            <person name="Comandatore F."/>
            <person name="Degli Esposti M."/>
            <person name="Ricci I."/>
            <person name="Alma A."/>
            <person name="Favia G."/>
            <person name="Bandi C."/>
            <person name="Daffonchio D."/>
        </authorList>
    </citation>
    <scope>NUCLEOTIDE SEQUENCE [LARGE SCALE GENOMIC DNA]</scope>
    <source>
        <strain evidence="12 13">SF2.1</strain>
    </source>
</reference>
<evidence type="ECO:0000313" key="13">
    <source>
        <dbReference type="Proteomes" id="UP000027583"/>
    </source>
</evidence>
<dbReference type="InterPro" id="IPR005288">
    <property type="entry name" value="NadB"/>
</dbReference>
<dbReference type="Gene3D" id="3.50.50.60">
    <property type="entry name" value="FAD/NAD(P)-binding domain"/>
    <property type="match status" value="1"/>
</dbReference>
<dbReference type="RefSeq" id="WP_235075471.1">
    <property type="nucleotide sequence ID" value="NZ_CBLX010000013.1"/>
</dbReference>
<dbReference type="InterPro" id="IPR037099">
    <property type="entry name" value="Fum_R/Succ_DH_flav-like_C_sf"/>
</dbReference>
<proteinExistence type="inferred from homology"/>
<evidence type="ECO:0000256" key="9">
    <source>
        <dbReference type="ARBA" id="ARBA00048305"/>
    </source>
</evidence>
<comment type="pathway">
    <text evidence="2">Cofactor biosynthesis; NAD(+) biosynthesis; iminoaspartate from L-aspartate (oxidase route): step 1/1.</text>
</comment>
<dbReference type="NCBIfam" id="NF005701">
    <property type="entry name" value="PRK07512.1"/>
    <property type="match status" value="1"/>
</dbReference>
<evidence type="ECO:0000256" key="6">
    <source>
        <dbReference type="ARBA" id="ARBA00022642"/>
    </source>
</evidence>
<evidence type="ECO:0000313" key="12">
    <source>
        <dbReference type="EMBL" id="CDG40029.1"/>
    </source>
</evidence>
<comment type="caution">
    <text evidence="12">The sequence shown here is derived from an EMBL/GenBank/DDBJ whole genome shotgun (WGS) entry which is preliminary data.</text>
</comment>
<feature type="domain" description="Fumarate reductase/succinate dehydrogenase flavoprotein-like C-terminal" evidence="11">
    <location>
        <begin position="459"/>
        <end position="484"/>
    </location>
</feature>
<name>A0A060QFV8_9PROT</name>
<keyword evidence="8 12" id="KW-0560">Oxidoreductase</keyword>
<sequence>MMTLTRFAGWPVIAGAGLAGLSAALHLDRPCVVLSPSPLGTEAASMLAQGGLAAAIGHDDDVALHMRDTLDAGDGLCDPRAVEAIIGAGPSAIATLLDWGVAFTRTGSSDLDLHLEAAHSRARIAHVSGDGSGAGIMEALIARVKASQRIVVLDGVTLDHLHVLDGRVRGVWLNTGQFIPTNHCILACGGAGALYVGATSPASNTGRGLAAAARAGARLADMEFVQFHPTALDVETGGGRSPLISEAVRGAGAVLVDETGNRFTDELQSRDRVSRAIARHRALGHRVFLDARYSGSHVRGNRHGAGQATGLRQVFSRQFPGIARICAQHGIDPDREPIPVRPAVHYHMGGVATDLHGRASLAGLWACGEVACTGLHGANRLASNSLLEAFVMGRAVAWDVNNATRERHSCQNPAEPVRFGAASFGPRMDKGAGILRDHDGLEGLSSFLTPLAARDDHALVGAAIAKAALRRKESRGSHWRLDGDEAPQTGRFQFTLAEIGLGQGDIVAVGSAPMIHAQRSFVHA</sequence>
<dbReference type="SUPFAM" id="SSF56425">
    <property type="entry name" value="Succinate dehydrogenase/fumarate reductase flavoprotein, catalytic domain"/>
    <property type="match status" value="1"/>
</dbReference>
<dbReference type="AlphaFoldDB" id="A0A060QFV8"/>
<keyword evidence="6" id="KW-0662">Pyridine nucleotide biosynthesis</keyword>
<dbReference type="Gene3D" id="3.90.700.10">
    <property type="entry name" value="Succinate dehydrogenase/fumarate reductase flavoprotein, catalytic domain"/>
    <property type="match status" value="1"/>
</dbReference>
<dbReference type="Proteomes" id="UP000027583">
    <property type="component" value="Unassembled WGS sequence"/>
</dbReference>
<keyword evidence="7" id="KW-0274">FAD</keyword>
<accession>A0A060QFV8</accession>
<evidence type="ECO:0000259" key="10">
    <source>
        <dbReference type="Pfam" id="PF00890"/>
    </source>
</evidence>
<dbReference type="SUPFAM" id="SSF51905">
    <property type="entry name" value="FAD/NAD(P)-binding domain"/>
    <property type="match status" value="1"/>
</dbReference>
<dbReference type="GO" id="GO:0008734">
    <property type="term" value="F:L-aspartate oxidase activity"/>
    <property type="evidence" value="ECO:0007669"/>
    <property type="project" value="UniProtKB-EC"/>
</dbReference>
<evidence type="ECO:0000256" key="2">
    <source>
        <dbReference type="ARBA" id="ARBA00004950"/>
    </source>
</evidence>
<gene>
    <name evidence="12" type="ORF">ASAP_1984</name>
</gene>
<evidence type="ECO:0000256" key="7">
    <source>
        <dbReference type="ARBA" id="ARBA00022827"/>
    </source>
</evidence>
<reference evidence="12 13" key="2">
    <citation type="journal article" date="2014" name="PLoS ONE">
        <title>Evolution of mitochondria reconstructed from the energy metabolism of living bacteria.</title>
        <authorList>
            <person name="Degli Esposti M."/>
            <person name="Chouaia B."/>
            <person name="Comandatore F."/>
            <person name="Crotti E."/>
            <person name="Sassera D."/>
            <person name="Lievens P.M."/>
            <person name="Daffonchio D."/>
            <person name="Bandi C."/>
        </authorList>
    </citation>
    <scope>NUCLEOTIDE SEQUENCE [LARGE SCALE GENOMIC DNA]</scope>
    <source>
        <strain evidence="12 13">SF2.1</strain>
    </source>
</reference>
<evidence type="ECO:0000256" key="8">
    <source>
        <dbReference type="ARBA" id="ARBA00023002"/>
    </source>
</evidence>
<dbReference type="Pfam" id="PF00890">
    <property type="entry name" value="FAD_binding_2"/>
    <property type="match status" value="1"/>
</dbReference>
<dbReference type="SUPFAM" id="SSF46977">
    <property type="entry name" value="Succinate dehydrogenase/fumarate reductase flavoprotein C-terminal domain"/>
    <property type="match status" value="1"/>
</dbReference>
<organism evidence="12 13">
    <name type="scientific">Asaia bogorensis</name>
    <dbReference type="NCBI Taxonomy" id="91915"/>
    <lineage>
        <taxon>Bacteria</taxon>
        <taxon>Pseudomonadati</taxon>
        <taxon>Pseudomonadota</taxon>
        <taxon>Alphaproteobacteria</taxon>
        <taxon>Acetobacterales</taxon>
        <taxon>Acetobacteraceae</taxon>
        <taxon>Asaia</taxon>
    </lineage>
</organism>
<comment type="similarity">
    <text evidence="3">Belongs to the FAD-dependent oxidoreductase 2 family. NadB subfamily.</text>
</comment>
<evidence type="ECO:0000256" key="5">
    <source>
        <dbReference type="ARBA" id="ARBA00022630"/>
    </source>
</evidence>
<dbReference type="Gene3D" id="1.20.58.100">
    <property type="entry name" value="Fumarate reductase/succinate dehydrogenase flavoprotein-like, C-terminal domain"/>
    <property type="match status" value="1"/>
</dbReference>
<protein>
    <recommendedName>
        <fullName evidence="4">L-aspartate oxidase</fullName>
        <ecNumber evidence="4">1.4.3.16</ecNumber>
    </recommendedName>
</protein>
<dbReference type="eggNOG" id="COG0029">
    <property type="taxonomic scope" value="Bacteria"/>
</dbReference>
<dbReference type="PANTHER" id="PTHR42716">
    <property type="entry name" value="L-ASPARTATE OXIDASE"/>
    <property type="match status" value="1"/>
</dbReference>
<dbReference type="InterPro" id="IPR003953">
    <property type="entry name" value="FAD-dep_OxRdtase_2_FAD-bd"/>
</dbReference>
<comment type="cofactor">
    <cofactor evidence="1">
        <name>FAD</name>
        <dbReference type="ChEBI" id="CHEBI:57692"/>
    </cofactor>
</comment>
<evidence type="ECO:0000256" key="1">
    <source>
        <dbReference type="ARBA" id="ARBA00001974"/>
    </source>
</evidence>
<dbReference type="InterPro" id="IPR027477">
    <property type="entry name" value="Succ_DH/fumarate_Rdtase_cat_sf"/>
</dbReference>
<dbReference type="InterPro" id="IPR036188">
    <property type="entry name" value="FAD/NAD-bd_sf"/>
</dbReference>
<dbReference type="PANTHER" id="PTHR42716:SF2">
    <property type="entry name" value="L-ASPARTATE OXIDASE, CHLOROPLASTIC"/>
    <property type="match status" value="1"/>
</dbReference>
<evidence type="ECO:0000256" key="3">
    <source>
        <dbReference type="ARBA" id="ARBA00008562"/>
    </source>
</evidence>
<keyword evidence="5" id="KW-0285">Flavoprotein</keyword>